<dbReference type="Proteomes" id="UP000886014">
    <property type="component" value="Unassembled WGS sequence"/>
</dbReference>
<keyword evidence="4" id="KW-0456">Lyase</keyword>
<dbReference type="GO" id="GO:0006545">
    <property type="term" value="P:glycine biosynthetic process"/>
    <property type="evidence" value="ECO:0007669"/>
    <property type="project" value="TreeGrafter"/>
</dbReference>
<feature type="domain" description="Aromatic amino acid beta-eliminating lyase/threonine aldolase" evidence="5">
    <location>
        <begin position="6"/>
        <end position="241"/>
    </location>
</feature>
<accession>A0A7C5I4P3</accession>
<evidence type="ECO:0000259" key="5">
    <source>
        <dbReference type="Pfam" id="PF01212"/>
    </source>
</evidence>
<organism evidence="6">
    <name type="scientific">candidate division WOR-3 bacterium</name>
    <dbReference type="NCBI Taxonomy" id="2052148"/>
    <lineage>
        <taxon>Bacteria</taxon>
        <taxon>Bacteria division WOR-3</taxon>
    </lineage>
</organism>
<dbReference type="Gene3D" id="3.40.640.10">
    <property type="entry name" value="Type I PLP-dependent aspartate aminotransferase-like (Major domain)"/>
    <property type="match status" value="1"/>
</dbReference>
<dbReference type="AlphaFoldDB" id="A0A7C5I4P3"/>
<reference evidence="6" key="1">
    <citation type="journal article" date="2020" name="mSystems">
        <title>Genome- and Community-Level Interaction Insights into Carbon Utilization and Element Cycling Functions of Hydrothermarchaeota in Hydrothermal Sediment.</title>
        <authorList>
            <person name="Zhou Z."/>
            <person name="Liu Y."/>
            <person name="Xu W."/>
            <person name="Pan J."/>
            <person name="Luo Z.H."/>
            <person name="Li M."/>
        </authorList>
    </citation>
    <scope>NUCLEOTIDE SEQUENCE [LARGE SCALE GENOMIC DNA]</scope>
    <source>
        <strain evidence="6">HyVt-94</strain>
    </source>
</reference>
<protein>
    <submittedName>
        <fullName evidence="6">Low specificity L-threonine aldolase</fullName>
    </submittedName>
</protein>
<dbReference type="GO" id="GO:0008732">
    <property type="term" value="F:L-allo-threonine aldolase activity"/>
    <property type="evidence" value="ECO:0007669"/>
    <property type="project" value="TreeGrafter"/>
</dbReference>
<dbReference type="NCBIfam" id="NF041359">
    <property type="entry name" value="GntG_guanitoxin"/>
    <property type="match status" value="1"/>
</dbReference>
<evidence type="ECO:0000313" key="6">
    <source>
        <dbReference type="EMBL" id="HHF58265.1"/>
    </source>
</evidence>
<dbReference type="GO" id="GO:0005829">
    <property type="term" value="C:cytosol"/>
    <property type="evidence" value="ECO:0007669"/>
    <property type="project" value="TreeGrafter"/>
</dbReference>
<evidence type="ECO:0000256" key="4">
    <source>
        <dbReference type="ARBA" id="ARBA00023239"/>
    </source>
</evidence>
<dbReference type="InterPro" id="IPR015424">
    <property type="entry name" value="PyrdxlP-dep_Trfase"/>
</dbReference>
<sequence length="241" mass="26862">MMKISDFRSDTVTKPTKEMYEAMVKAPVGDDVLGDDPTTKELEKLAADMTDFEACLFVPSGTMGNAIAVRVWAEEGTEVIVEEMSHLYNSETAHLAVISRVMPRPVKSNRGMIDPEDLRKSIRFQTEHRARTSLVCLENTHNYWGGKALPPEYLEEVSKVAKEHNLPVHLDGARIFNAAIFLKRDVKEFTKHVDSLMFCLSKGLSCPVGSMLCGSKDFIEKARRVRKMLGGGMRQVGVLAA</sequence>
<dbReference type="PANTHER" id="PTHR48097:SF9">
    <property type="entry name" value="L-THREONINE ALDOLASE"/>
    <property type="match status" value="1"/>
</dbReference>
<dbReference type="InterPro" id="IPR001597">
    <property type="entry name" value="ArAA_b-elim_lyase/Thr_aldolase"/>
</dbReference>
<evidence type="ECO:0000256" key="1">
    <source>
        <dbReference type="ARBA" id="ARBA00001933"/>
    </source>
</evidence>
<dbReference type="FunFam" id="3.40.640.10:FF:000030">
    <property type="entry name" value="Low-specificity L-threonine aldolase"/>
    <property type="match status" value="1"/>
</dbReference>
<dbReference type="InterPro" id="IPR015421">
    <property type="entry name" value="PyrdxlP-dep_Trfase_major"/>
</dbReference>
<evidence type="ECO:0000256" key="3">
    <source>
        <dbReference type="ARBA" id="ARBA00022898"/>
    </source>
</evidence>
<dbReference type="SUPFAM" id="SSF53383">
    <property type="entry name" value="PLP-dependent transferases"/>
    <property type="match status" value="1"/>
</dbReference>
<proteinExistence type="inferred from homology"/>
<feature type="non-terminal residue" evidence="6">
    <location>
        <position position="241"/>
    </location>
</feature>
<dbReference type="PANTHER" id="PTHR48097">
    <property type="entry name" value="L-THREONINE ALDOLASE-RELATED"/>
    <property type="match status" value="1"/>
</dbReference>
<comment type="cofactor">
    <cofactor evidence="1">
        <name>pyridoxal 5'-phosphate</name>
        <dbReference type="ChEBI" id="CHEBI:597326"/>
    </cofactor>
</comment>
<dbReference type="InterPro" id="IPR023603">
    <property type="entry name" value="Low_specificity_L-TA-like"/>
</dbReference>
<gene>
    <name evidence="6" type="ORF">ENL41_02445</name>
</gene>
<keyword evidence="3" id="KW-0663">Pyridoxal phosphate</keyword>
<evidence type="ECO:0000256" key="2">
    <source>
        <dbReference type="ARBA" id="ARBA00006966"/>
    </source>
</evidence>
<dbReference type="EMBL" id="DRTV01000171">
    <property type="protein sequence ID" value="HHF58265.1"/>
    <property type="molecule type" value="Genomic_DNA"/>
</dbReference>
<name>A0A7C5I4P3_UNCW3</name>
<comment type="similarity">
    <text evidence="2">Belongs to the threonine aldolase family.</text>
</comment>
<dbReference type="Pfam" id="PF01212">
    <property type="entry name" value="Beta_elim_lyase"/>
    <property type="match status" value="1"/>
</dbReference>
<dbReference type="GO" id="GO:0006567">
    <property type="term" value="P:L-threonine catabolic process"/>
    <property type="evidence" value="ECO:0007669"/>
    <property type="project" value="TreeGrafter"/>
</dbReference>
<comment type="caution">
    <text evidence="6">The sequence shown here is derived from an EMBL/GenBank/DDBJ whole genome shotgun (WGS) entry which is preliminary data.</text>
</comment>